<dbReference type="EMBL" id="BQMJ01000064">
    <property type="protein sequence ID" value="GJQ15077.1"/>
    <property type="molecule type" value="Genomic_DNA"/>
</dbReference>
<accession>A0A9C7Q3S8</accession>
<gene>
    <name evidence="11" type="ORF">GpartN1_g6868.t1</name>
</gene>
<organism evidence="11 12">
    <name type="scientific">Galdieria partita</name>
    <dbReference type="NCBI Taxonomy" id="83374"/>
    <lineage>
        <taxon>Eukaryota</taxon>
        <taxon>Rhodophyta</taxon>
        <taxon>Bangiophyceae</taxon>
        <taxon>Galdieriales</taxon>
        <taxon>Galdieriaceae</taxon>
        <taxon>Galdieria</taxon>
    </lineage>
</organism>
<evidence type="ECO:0000256" key="9">
    <source>
        <dbReference type="RuleBase" id="RU000488"/>
    </source>
</evidence>
<dbReference type="InterPro" id="IPR018108">
    <property type="entry name" value="MCP_transmembrane"/>
</dbReference>
<keyword evidence="4 8" id="KW-0812">Transmembrane</keyword>
<dbReference type="InterPro" id="IPR023395">
    <property type="entry name" value="MCP_dom_sf"/>
</dbReference>
<dbReference type="Pfam" id="PF00153">
    <property type="entry name" value="Mito_carr"/>
    <property type="match status" value="3"/>
</dbReference>
<feature type="transmembrane region" description="Helical" evidence="10">
    <location>
        <begin position="109"/>
        <end position="130"/>
    </location>
</feature>
<keyword evidence="6 10" id="KW-1133">Transmembrane helix</keyword>
<dbReference type="Proteomes" id="UP001061958">
    <property type="component" value="Unassembled WGS sequence"/>
</dbReference>
<feature type="transmembrane region" description="Helical" evidence="10">
    <location>
        <begin position="69"/>
        <end position="89"/>
    </location>
</feature>
<feature type="repeat" description="Solcar" evidence="8">
    <location>
        <begin position="9"/>
        <end position="98"/>
    </location>
</feature>
<feature type="repeat" description="Solcar" evidence="8">
    <location>
        <begin position="216"/>
        <end position="301"/>
    </location>
</feature>
<reference evidence="11" key="2">
    <citation type="submission" date="2022-01" db="EMBL/GenBank/DDBJ databases">
        <authorList>
            <person name="Hirooka S."/>
            <person name="Miyagishima S.Y."/>
        </authorList>
    </citation>
    <scope>NUCLEOTIDE SEQUENCE</scope>
    <source>
        <strain evidence="11">NBRC 102759</strain>
    </source>
</reference>
<feature type="transmembrane region" description="Helical" evidence="10">
    <location>
        <begin position="12"/>
        <end position="32"/>
    </location>
</feature>
<comment type="caution">
    <text evidence="11">The sequence shown here is derived from an EMBL/GenBank/DDBJ whole genome shotgun (WGS) entry which is preliminary data.</text>
</comment>
<keyword evidence="12" id="KW-1185">Reference proteome</keyword>
<evidence type="ECO:0000256" key="5">
    <source>
        <dbReference type="ARBA" id="ARBA00022737"/>
    </source>
</evidence>
<evidence type="ECO:0008006" key="13">
    <source>
        <dbReference type="Google" id="ProtNLM"/>
    </source>
</evidence>
<evidence type="ECO:0000313" key="11">
    <source>
        <dbReference type="EMBL" id="GJQ15077.1"/>
    </source>
</evidence>
<keyword evidence="5" id="KW-0677">Repeat</keyword>
<evidence type="ECO:0000256" key="3">
    <source>
        <dbReference type="ARBA" id="ARBA00022448"/>
    </source>
</evidence>
<evidence type="ECO:0000256" key="2">
    <source>
        <dbReference type="ARBA" id="ARBA00006375"/>
    </source>
</evidence>
<evidence type="ECO:0000256" key="8">
    <source>
        <dbReference type="PROSITE-ProRule" id="PRU00282"/>
    </source>
</evidence>
<comment type="similarity">
    <text evidence="2 9">Belongs to the mitochondrial carrier (TC 2.A.29) family.</text>
</comment>
<dbReference type="GO" id="GO:0006862">
    <property type="term" value="P:nucleotide transport"/>
    <property type="evidence" value="ECO:0007669"/>
    <property type="project" value="InterPro"/>
</dbReference>
<protein>
    <recommendedName>
        <fullName evidence="13">Mitochondrial carrier protein</fullName>
    </recommendedName>
</protein>
<dbReference type="InterPro" id="IPR044712">
    <property type="entry name" value="SLC25A32-like"/>
</dbReference>
<evidence type="ECO:0000256" key="10">
    <source>
        <dbReference type="SAM" id="Phobius"/>
    </source>
</evidence>
<dbReference type="GO" id="GO:0016020">
    <property type="term" value="C:membrane"/>
    <property type="evidence" value="ECO:0007669"/>
    <property type="project" value="UniProtKB-SubCell"/>
</dbReference>
<evidence type="ECO:0000256" key="1">
    <source>
        <dbReference type="ARBA" id="ARBA00004141"/>
    </source>
</evidence>
<dbReference type="OrthoDB" id="269120at2759"/>
<evidence type="ECO:0000256" key="6">
    <source>
        <dbReference type="ARBA" id="ARBA00022989"/>
    </source>
</evidence>
<feature type="repeat" description="Solcar" evidence="8">
    <location>
        <begin position="104"/>
        <end position="200"/>
    </location>
</feature>
<evidence type="ECO:0000256" key="4">
    <source>
        <dbReference type="ARBA" id="ARBA00022692"/>
    </source>
</evidence>
<dbReference type="SUPFAM" id="SSF103506">
    <property type="entry name" value="Mitochondrial carrier"/>
    <property type="match status" value="1"/>
</dbReference>
<dbReference type="Gene3D" id="1.50.40.10">
    <property type="entry name" value="Mitochondrial carrier domain"/>
    <property type="match status" value="2"/>
</dbReference>
<evidence type="ECO:0000256" key="7">
    <source>
        <dbReference type="ARBA" id="ARBA00023136"/>
    </source>
</evidence>
<dbReference type="GO" id="GO:0055085">
    <property type="term" value="P:transmembrane transport"/>
    <property type="evidence" value="ECO:0007669"/>
    <property type="project" value="InterPro"/>
</dbReference>
<keyword evidence="7 8" id="KW-0472">Membrane</keyword>
<dbReference type="AlphaFoldDB" id="A0A9C7Q3S8"/>
<evidence type="ECO:0000313" key="12">
    <source>
        <dbReference type="Proteomes" id="UP001061958"/>
    </source>
</evidence>
<keyword evidence="3 9" id="KW-0813">Transport</keyword>
<name>A0A9C7Q3S8_9RHOD</name>
<sequence length="310" mass="35381">MNHRKSSKLPAYVYAIAGASGGISNVLLLHPMDTLKTRFQARSFSLPGSYYTSLVEAFYSIVREEGIWALYKGMGPALVGSMISWSLYFQSYHLFKSRLSSWGETSLTHFTSSTCAGIVTCLVTNPFWLVKTRLQLQVKHKKSISSDIIPSSSYRGMIHGLLSIVRQEGWIGLYRGIGPSLLLVSHGVIQLTSYEYCKTWFLYRNGDWRRQRDRTLDVTESLIASTFSKVLASTTTYPLQVIRTRMQETSPNLYNHFLQSFRCIIQMEGLKALYRGWFANLLRVTPSAALTFLTYEQVIRLYCLVFHINE</sequence>
<dbReference type="PROSITE" id="PS50920">
    <property type="entry name" value="SOLCAR"/>
    <property type="match status" value="3"/>
</dbReference>
<comment type="subcellular location">
    <subcellularLocation>
        <location evidence="1">Membrane</location>
        <topology evidence="1">Multi-pass membrane protein</topology>
    </subcellularLocation>
</comment>
<proteinExistence type="inferred from homology"/>
<reference evidence="11" key="1">
    <citation type="journal article" date="2022" name="Proc. Natl. Acad. Sci. U.S.A.">
        <title>Life cycle and functional genomics of the unicellular red alga Galdieria for elucidating algal and plant evolution and industrial use.</title>
        <authorList>
            <person name="Hirooka S."/>
            <person name="Itabashi T."/>
            <person name="Ichinose T.M."/>
            <person name="Onuma R."/>
            <person name="Fujiwara T."/>
            <person name="Yamashita S."/>
            <person name="Jong L.W."/>
            <person name="Tomita R."/>
            <person name="Iwane A.H."/>
            <person name="Miyagishima S.Y."/>
        </authorList>
    </citation>
    <scope>NUCLEOTIDE SEQUENCE</scope>
    <source>
        <strain evidence="11">NBRC 102759</strain>
    </source>
</reference>
<dbReference type="PANTHER" id="PTHR45683">
    <property type="entry name" value="MITOCHONDRIAL NICOTINAMIDE ADENINE DINUCLEOTIDE TRANSPORTER 1-RELATED-RELATED"/>
    <property type="match status" value="1"/>
</dbReference>